<evidence type="ECO:0000256" key="5">
    <source>
        <dbReference type="ARBA" id="ARBA00022741"/>
    </source>
</evidence>
<accession>A0A4R2JHI4</accession>
<evidence type="ECO:0000256" key="8">
    <source>
        <dbReference type="ARBA" id="ARBA00023012"/>
    </source>
</evidence>
<dbReference type="PANTHER" id="PTHR24421:SF10">
    <property type="entry name" value="NITRATE_NITRITE SENSOR PROTEIN NARQ"/>
    <property type="match status" value="1"/>
</dbReference>
<keyword evidence="8" id="KW-0902">Two-component regulatory system</keyword>
<evidence type="ECO:0000256" key="3">
    <source>
        <dbReference type="ARBA" id="ARBA00022553"/>
    </source>
</evidence>
<dbReference type="GO" id="GO:0000155">
    <property type="term" value="F:phosphorelay sensor kinase activity"/>
    <property type="evidence" value="ECO:0007669"/>
    <property type="project" value="InterPro"/>
</dbReference>
<feature type="domain" description="Signal transduction histidine kinase subgroup 3 dimerisation and phosphoacceptor" evidence="10">
    <location>
        <begin position="221"/>
        <end position="286"/>
    </location>
</feature>
<proteinExistence type="predicted"/>
<dbReference type="AlphaFoldDB" id="A0A4R2JHI4"/>
<feature type="transmembrane region" description="Helical" evidence="9">
    <location>
        <begin position="119"/>
        <end position="149"/>
    </location>
</feature>
<name>A0A4R2JHI4_9PSEU</name>
<dbReference type="InterPro" id="IPR011712">
    <property type="entry name" value="Sig_transdc_His_kin_sub3_dim/P"/>
</dbReference>
<sequence length="419" mass="44226">MAAVAVRVFGPVVRRLTYRRWTYLVLGAALIVPFVLAAVLLVPPVLDGVLPRDAARAPLVVAVAMAVMILGLAAATSFIPALRVVDGTAARELLGHGIPEQASARATNLEARWKTCQWFLVHVVLGAVIGALTLVVPFGLVLSVTAPFTGVWFRFGDTQLTVPVGWRSAWVPLASVGAALLLVHLINLFGAALTRLGPMLLGATPADRLAALQRRTEQLAERNRLARELHDSVGHALSVVTIQAGAAGRVLDTDPRFAHKALAAIEDAARGALADLDHVLGLLREDVPSTSPHHTMTDMDGLIGTMRDAGVEIDARIKGDLAAVPFAVSTEAYRIVQECLTNALRHAEGASVTLVVTAEAETLTVEAVNPLGERVSTSGGGRGIEGMRERVTVLRGQITAGPVDGTWRVRAAIPLRTGG</sequence>
<gene>
    <name evidence="11" type="ORF">EV192_110174</name>
</gene>
<dbReference type="Proteomes" id="UP000295680">
    <property type="component" value="Unassembled WGS sequence"/>
</dbReference>
<dbReference type="EC" id="2.7.13.3" evidence="2"/>
<dbReference type="InterPro" id="IPR050482">
    <property type="entry name" value="Sensor_HK_TwoCompSys"/>
</dbReference>
<dbReference type="EMBL" id="SLWS01000010">
    <property type="protein sequence ID" value="TCO53585.1"/>
    <property type="molecule type" value="Genomic_DNA"/>
</dbReference>
<dbReference type="CDD" id="cd16917">
    <property type="entry name" value="HATPase_UhpB-NarQ-NarX-like"/>
    <property type="match status" value="1"/>
</dbReference>
<dbReference type="PANTHER" id="PTHR24421">
    <property type="entry name" value="NITRATE/NITRITE SENSOR PROTEIN NARX-RELATED"/>
    <property type="match status" value="1"/>
</dbReference>
<dbReference type="Gene3D" id="1.20.5.1930">
    <property type="match status" value="1"/>
</dbReference>
<dbReference type="RefSeq" id="WP_243727342.1">
    <property type="nucleotide sequence ID" value="NZ_SLWS01000010.1"/>
</dbReference>
<organism evidence="11 12">
    <name type="scientific">Actinocrispum wychmicini</name>
    <dbReference type="NCBI Taxonomy" id="1213861"/>
    <lineage>
        <taxon>Bacteria</taxon>
        <taxon>Bacillati</taxon>
        <taxon>Actinomycetota</taxon>
        <taxon>Actinomycetes</taxon>
        <taxon>Pseudonocardiales</taxon>
        <taxon>Pseudonocardiaceae</taxon>
        <taxon>Actinocrispum</taxon>
    </lineage>
</organism>
<evidence type="ECO:0000256" key="4">
    <source>
        <dbReference type="ARBA" id="ARBA00022679"/>
    </source>
</evidence>
<feature type="transmembrane region" description="Helical" evidence="9">
    <location>
        <begin position="21"/>
        <end position="46"/>
    </location>
</feature>
<keyword evidence="7" id="KW-0067">ATP-binding</keyword>
<dbReference type="InterPro" id="IPR036890">
    <property type="entry name" value="HATPase_C_sf"/>
</dbReference>
<reference evidence="11 12" key="1">
    <citation type="submission" date="2019-03" db="EMBL/GenBank/DDBJ databases">
        <title>Genomic Encyclopedia of Type Strains, Phase IV (KMG-IV): sequencing the most valuable type-strain genomes for metagenomic binning, comparative biology and taxonomic classification.</title>
        <authorList>
            <person name="Goeker M."/>
        </authorList>
    </citation>
    <scope>NUCLEOTIDE SEQUENCE [LARGE SCALE GENOMIC DNA]</scope>
    <source>
        <strain evidence="11 12">DSM 45934</strain>
    </source>
</reference>
<dbReference type="GO" id="GO:0046983">
    <property type="term" value="F:protein dimerization activity"/>
    <property type="evidence" value="ECO:0007669"/>
    <property type="project" value="InterPro"/>
</dbReference>
<keyword evidence="9" id="KW-0812">Transmembrane</keyword>
<evidence type="ECO:0000256" key="2">
    <source>
        <dbReference type="ARBA" id="ARBA00012438"/>
    </source>
</evidence>
<dbReference type="GO" id="GO:0005524">
    <property type="term" value="F:ATP binding"/>
    <property type="evidence" value="ECO:0007669"/>
    <property type="project" value="UniProtKB-KW"/>
</dbReference>
<evidence type="ECO:0000313" key="11">
    <source>
        <dbReference type="EMBL" id="TCO53585.1"/>
    </source>
</evidence>
<feature type="transmembrane region" description="Helical" evidence="9">
    <location>
        <begin position="169"/>
        <end position="193"/>
    </location>
</feature>
<evidence type="ECO:0000256" key="9">
    <source>
        <dbReference type="SAM" id="Phobius"/>
    </source>
</evidence>
<dbReference type="Pfam" id="PF07730">
    <property type="entry name" value="HisKA_3"/>
    <property type="match status" value="1"/>
</dbReference>
<keyword evidence="12" id="KW-1185">Reference proteome</keyword>
<keyword evidence="9" id="KW-0472">Membrane</keyword>
<dbReference type="GO" id="GO:0016020">
    <property type="term" value="C:membrane"/>
    <property type="evidence" value="ECO:0007669"/>
    <property type="project" value="InterPro"/>
</dbReference>
<evidence type="ECO:0000256" key="1">
    <source>
        <dbReference type="ARBA" id="ARBA00000085"/>
    </source>
</evidence>
<dbReference type="SUPFAM" id="SSF55874">
    <property type="entry name" value="ATPase domain of HSP90 chaperone/DNA topoisomerase II/histidine kinase"/>
    <property type="match status" value="1"/>
</dbReference>
<feature type="transmembrane region" description="Helical" evidence="9">
    <location>
        <begin position="58"/>
        <end position="82"/>
    </location>
</feature>
<comment type="caution">
    <text evidence="11">The sequence shown here is derived from an EMBL/GenBank/DDBJ whole genome shotgun (WGS) entry which is preliminary data.</text>
</comment>
<protein>
    <recommendedName>
        <fullName evidence="2">histidine kinase</fullName>
        <ecNumber evidence="2">2.7.13.3</ecNumber>
    </recommendedName>
</protein>
<evidence type="ECO:0000256" key="6">
    <source>
        <dbReference type="ARBA" id="ARBA00022777"/>
    </source>
</evidence>
<keyword evidence="5" id="KW-0547">Nucleotide-binding</keyword>
<keyword evidence="3" id="KW-0597">Phosphoprotein</keyword>
<keyword evidence="9" id="KW-1133">Transmembrane helix</keyword>
<evidence type="ECO:0000259" key="10">
    <source>
        <dbReference type="Pfam" id="PF07730"/>
    </source>
</evidence>
<keyword evidence="6 11" id="KW-0418">Kinase</keyword>
<keyword evidence="4" id="KW-0808">Transferase</keyword>
<evidence type="ECO:0000256" key="7">
    <source>
        <dbReference type="ARBA" id="ARBA00022840"/>
    </source>
</evidence>
<dbReference type="Gene3D" id="3.30.565.10">
    <property type="entry name" value="Histidine kinase-like ATPase, C-terminal domain"/>
    <property type="match status" value="1"/>
</dbReference>
<comment type="catalytic activity">
    <reaction evidence="1">
        <text>ATP + protein L-histidine = ADP + protein N-phospho-L-histidine.</text>
        <dbReference type="EC" id="2.7.13.3"/>
    </reaction>
</comment>
<evidence type="ECO:0000313" key="12">
    <source>
        <dbReference type="Proteomes" id="UP000295680"/>
    </source>
</evidence>